<keyword evidence="3" id="KW-0489">Methyltransferase</keyword>
<keyword evidence="1" id="KW-0808">Transferase</keyword>
<protein>
    <submittedName>
        <fullName evidence="3">Class I SAM-dependent methyltransferase</fullName>
    </submittedName>
</protein>
<reference evidence="3 4" key="1">
    <citation type="submission" date="2021-06" db="EMBL/GenBank/DDBJ databases">
        <authorList>
            <person name="Sun Q."/>
            <person name="Li D."/>
        </authorList>
    </citation>
    <scope>NUCLEOTIDE SEQUENCE [LARGE SCALE GENOMIC DNA]</scope>
    <source>
        <strain evidence="3 4">MSJ-5</strain>
    </source>
</reference>
<dbReference type="CDD" id="cd02440">
    <property type="entry name" value="AdoMet_MTases"/>
    <property type="match status" value="1"/>
</dbReference>
<dbReference type="GO" id="GO:0008168">
    <property type="term" value="F:methyltransferase activity"/>
    <property type="evidence" value="ECO:0007669"/>
    <property type="project" value="UniProtKB-KW"/>
</dbReference>
<evidence type="ECO:0000313" key="3">
    <source>
        <dbReference type="EMBL" id="MBU5677028.1"/>
    </source>
</evidence>
<comment type="caution">
    <text evidence="3">The sequence shown here is derived from an EMBL/GenBank/DDBJ whole genome shotgun (WGS) entry which is preliminary data.</text>
</comment>
<dbReference type="GO" id="GO:0032259">
    <property type="term" value="P:methylation"/>
    <property type="evidence" value="ECO:0007669"/>
    <property type="project" value="UniProtKB-KW"/>
</dbReference>
<dbReference type="Proteomes" id="UP000779508">
    <property type="component" value="Unassembled WGS sequence"/>
</dbReference>
<organism evidence="3 4">
    <name type="scientific">Alkaliphilus flagellatus</name>
    <dbReference type="NCBI Taxonomy" id="2841507"/>
    <lineage>
        <taxon>Bacteria</taxon>
        <taxon>Bacillati</taxon>
        <taxon>Bacillota</taxon>
        <taxon>Clostridia</taxon>
        <taxon>Peptostreptococcales</taxon>
        <taxon>Natronincolaceae</taxon>
        <taxon>Alkaliphilus</taxon>
    </lineage>
</organism>
<name>A0ABS6G3S6_9FIRM</name>
<dbReference type="EMBL" id="JAHLQK010000004">
    <property type="protein sequence ID" value="MBU5677028.1"/>
    <property type="molecule type" value="Genomic_DNA"/>
</dbReference>
<evidence type="ECO:0000313" key="4">
    <source>
        <dbReference type="Proteomes" id="UP000779508"/>
    </source>
</evidence>
<accession>A0ABS6G3S6</accession>
<dbReference type="PANTHER" id="PTHR43861">
    <property type="entry name" value="TRANS-ACONITATE 2-METHYLTRANSFERASE-RELATED"/>
    <property type="match status" value="1"/>
</dbReference>
<keyword evidence="4" id="KW-1185">Reference proteome</keyword>
<dbReference type="InterPro" id="IPR041698">
    <property type="entry name" value="Methyltransf_25"/>
</dbReference>
<sequence length="247" mass="28966">MVDQYCGFAHLYDRLMEDVDYEDWANYVEKVMAQNRNKPHKILEIACGTGNVTIPLAKKGYNILGLDISKDMLMIAKNKALENNINILFIEQDMIDLELEEKFDCILSMCDGINYIVDINDLMKVFQGVYNALEDGGVFIFDISSHYKIKNILGNNTFGENLEDLCYLWENYFDEGSNTIEMDLTFFIQDGKYYRKEEEYHVQRAYKVEEIIKILNQLDFKDIKEYDGFTFNPPKDNSERIFFVAKK</sequence>
<evidence type="ECO:0000256" key="1">
    <source>
        <dbReference type="ARBA" id="ARBA00022679"/>
    </source>
</evidence>
<proteinExistence type="predicted"/>
<dbReference type="RefSeq" id="WP_216417427.1">
    <property type="nucleotide sequence ID" value="NZ_JAHLQK010000004.1"/>
</dbReference>
<evidence type="ECO:0000259" key="2">
    <source>
        <dbReference type="Pfam" id="PF13649"/>
    </source>
</evidence>
<feature type="domain" description="Methyltransferase" evidence="2">
    <location>
        <begin position="42"/>
        <end position="137"/>
    </location>
</feature>
<gene>
    <name evidence="3" type="ORF">KQI88_11465</name>
</gene>
<dbReference type="Pfam" id="PF13649">
    <property type="entry name" value="Methyltransf_25"/>
    <property type="match status" value="1"/>
</dbReference>